<dbReference type="RefSeq" id="WP_181366367.1">
    <property type="nucleotide sequence ID" value="NZ_OMOQ01000001.1"/>
</dbReference>
<dbReference type="Proteomes" id="UP000244924">
    <property type="component" value="Unassembled WGS sequence"/>
</dbReference>
<keyword evidence="2" id="KW-1185">Reference proteome</keyword>
<protein>
    <recommendedName>
        <fullName evidence="3">Glyceraldehyde-3-phosphate dehydrogenase</fullName>
    </recommendedName>
</protein>
<evidence type="ECO:0000313" key="1">
    <source>
        <dbReference type="EMBL" id="SPH17683.1"/>
    </source>
</evidence>
<dbReference type="AlphaFoldDB" id="A0A2R8B592"/>
<gene>
    <name evidence="1" type="ORF">DEA8626_01208</name>
</gene>
<sequence>MTNRIAIALVALTTAFFLADYLWLGLGAPVFLGRKLIEFIEFLAFWR</sequence>
<evidence type="ECO:0000313" key="2">
    <source>
        <dbReference type="Proteomes" id="UP000244924"/>
    </source>
</evidence>
<name>A0A2R8B592_9RHOB</name>
<dbReference type="EMBL" id="OMOQ01000001">
    <property type="protein sequence ID" value="SPH17683.1"/>
    <property type="molecule type" value="Genomic_DNA"/>
</dbReference>
<reference evidence="1 2" key="1">
    <citation type="submission" date="2018-03" db="EMBL/GenBank/DDBJ databases">
        <authorList>
            <person name="Keele B.F."/>
        </authorList>
    </citation>
    <scope>NUCLEOTIDE SEQUENCE [LARGE SCALE GENOMIC DNA]</scope>
    <source>
        <strain evidence="1 2">CECT 8626</strain>
    </source>
</reference>
<evidence type="ECO:0008006" key="3">
    <source>
        <dbReference type="Google" id="ProtNLM"/>
    </source>
</evidence>
<proteinExistence type="predicted"/>
<organism evidence="1 2">
    <name type="scientific">Albidovulum aquaemixtae</name>
    <dbReference type="NCBI Taxonomy" id="1542388"/>
    <lineage>
        <taxon>Bacteria</taxon>
        <taxon>Pseudomonadati</taxon>
        <taxon>Pseudomonadota</taxon>
        <taxon>Alphaproteobacteria</taxon>
        <taxon>Rhodobacterales</taxon>
        <taxon>Paracoccaceae</taxon>
        <taxon>Albidovulum</taxon>
    </lineage>
</organism>
<accession>A0A2R8B592</accession>